<dbReference type="NCBIfam" id="TIGR03505">
    <property type="entry name" value="FimV_core"/>
    <property type="match status" value="1"/>
</dbReference>
<feature type="compositionally biased region" description="Polar residues" evidence="1">
    <location>
        <begin position="961"/>
        <end position="970"/>
    </location>
</feature>
<evidence type="ECO:0000313" key="3">
    <source>
        <dbReference type="EMBL" id="CDT85572.1"/>
    </source>
</evidence>
<feature type="compositionally biased region" description="Basic and acidic residues" evidence="1">
    <location>
        <begin position="933"/>
        <end position="945"/>
    </location>
</feature>
<feature type="compositionally biased region" description="Polar residues" evidence="1">
    <location>
        <begin position="180"/>
        <end position="195"/>
    </location>
</feature>
<feature type="transmembrane region" description="Helical" evidence="2">
    <location>
        <begin position="277"/>
        <end position="298"/>
    </location>
</feature>
<keyword evidence="2" id="KW-0472">Membrane</keyword>
<keyword evidence="2" id="KW-1133">Transmembrane helix</keyword>
<gene>
    <name evidence="3" type="ORF">VCR31J2_1360300</name>
</gene>
<dbReference type="NCBIfam" id="TIGR03504">
    <property type="entry name" value="FimV_Cterm"/>
    <property type="match status" value="1"/>
</dbReference>
<keyword evidence="2" id="KW-0812">Transmembrane</keyword>
<feature type="compositionally biased region" description="Acidic residues" evidence="1">
    <location>
        <begin position="1011"/>
        <end position="1032"/>
    </location>
</feature>
<feature type="region of interest" description="Disordered" evidence="1">
    <location>
        <begin position="143"/>
        <end position="197"/>
    </location>
</feature>
<dbReference type="EMBL" id="CCKJ01000042">
    <property type="protein sequence ID" value="CDT85572.1"/>
    <property type="molecule type" value="Genomic_DNA"/>
</dbReference>
<feature type="region of interest" description="Disordered" evidence="1">
    <location>
        <begin position="872"/>
        <end position="1051"/>
    </location>
</feature>
<dbReference type="InterPro" id="IPR020012">
    <property type="entry name" value="LysM_FimV"/>
</dbReference>
<comment type="caution">
    <text evidence="3">The sequence shown here is derived from an EMBL/GenBank/DDBJ whole genome shotgun (WGS) entry which is preliminary data.</text>
</comment>
<feature type="compositionally biased region" description="Acidic residues" evidence="1">
    <location>
        <begin position="971"/>
        <end position="991"/>
    </location>
</feature>
<feature type="compositionally biased region" description="Polar residues" evidence="1">
    <location>
        <begin position="1405"/>
        <end position="1414"/>
    </location>
</feature>
<feature type="region of interest" description="Disordered" evidence="1">
    <location>
        <begin position="305"/>
        <end position="327"/>
    </location>
</feature>
<feature type="compositionally biased region" description="Acidic residues" evidence="1">
    <location>
        <begin position="1449"/>
        <end position="1460"/>
    </location>
</feature>
<proteinExistence type="predicted"/>
<feature type="region of interest" description="Disordered" evidence="1">
    <location>
        <begin position="765"/>
        <end position="835"/>
    </location>
</feature>
<feature type="compositionally biased region" description="Basic and acidic residues" evidence="1">
    <location>
        <begin position="826"/>
        <end position="835"/>
    </location>
</feature>
<organism evidence="3 4">
    <name type="scientific">Vibrio coralliirubri</name>
    <dbReference type="NCBI Taxonomy" id="1516159"/>
    <lineage>
        <taxon>Bacteria</taxon>
        <taxon>Pseudomonadati</taxon>
        <taxon>Pseudomonadota</taxon>
        <taxon>Gammaproteobacteria</taxon>
        <taxon>Vibrionales</taxon>
        <taxon>Vibrionaceae</taxon>
        <taxon>Vibrio</taxon>
    </lineage>
</organism>
<feature type="compositionally biased region" description="Polar residues" evidence="1">
    <location>
        <begin position="1428"/>
        <end position="1440"/>
    </location>
</feature>
<evidence type="ECO:0000256" key="1">
    <source>
        <dbReference type="SAM" id="MobiDB-lite"/>
    </source>
</evidence>
<dbReference type="RefSeq" id="WP_050651598.1">
    <property type="nucleotide sequence ID" value="NZ_LK933984.1"/>
</dbReference>
<dbReference type="Gene3D" id="1.20.58.2200">
    <property type="match status" value="1"/>
</dbReference>
<dbReference type="Proteomes" id="UP000041625">
    <property type="component" value="Unassembled WGS sequence"/>
</dbReference>
<protein>
    <submittedName>
        <fullName evidence="3">ATPase</fullName>
    </submittedName>
</protein>
<feature type="compositionally biased region" description="Acidic residues" evidence="1">
    <location>
        <begin position="645"/>
        <end position="660"/>
    </location>
</feature>
<name>A0AA86XCR0_9VIBR</name>
<feature type="compositionally biased region" description="Low complexity" evidence="1">
    <location>
        <begin position="307"/>
        <end position="322"/>
    </location>
</feature>
<feature type="compositionally biased region" description="Acidic residues" evidence="1">
    <location>
        <begin position="1157"/>
        <end position="1184"/>
    </location>
</feature>
<evidence type="ECO:0000313" key="4">
    <source>
        <dbReference type="Proteomes" id="UP000041625"/>
    </source>
</evidence>
<feature type="region of interest" description="Disordered" evidence="1">
    <location>
        <begin position="529"/>
        <end position="566"/>
    </location>
</feature>
<feature type="region of interest" description="Disordered" evidence="1">
    <location>
        <begin position="633"/>
        <end position="664"/>
    </location>
</feature>
<keyword evidence="4" id="KW-1185">Reference proteome</keyword>
<feature type="compositionally biased region" description="Acidic residues" evidence="1">
    <location>
        <begin position="718"/>
        <end position="729"/>
    </location>
</feature>
<sequence length="1663" mass="181899">MFQIFKPWLMPFAFIIATQISVVRADSIRVVGPNGQIQSAPTFSEPLQRAQSNSAEPSRFYGPTRGSETLWSIASKLRPDNSVSVQQTLLAIYRLNPQAFENQNIHSLLPASNLRVPSLEQARASSTQQAINIMNSHLAKLEAPASKPVASKPKASSSDAKNAAPAKQVSTTETAKKPLSPTQSSLAQSAPTQEMNKLEKQLELSETELLSLEEKNHQLRLMLSNVQSEVDELKTELSDEDRIRSEVEKLLDEERRKNAEIEKMAPSAMDELLSNGWLVAALAIIPGLLIGLIVVMLLGRRSKNDEQQQTTQEQPLQPEPSTVAPITLGDEMDDLNELSLDDDLFGTEDDANKLFDDQALAEEDDVFAGLDESDLDFNLDGEDDDPFASIGENGDLDTNFDDLDLDSSNGISVNGEEKALGLEEMERALDKTAESAVDTDDVDFDLSDDNAMSADDIEALLSQESETEDLGSNELDQSLLDDLFALDDEDDDSFDIDALISEEQSDSPSNTETPASDDFDIDALISEQQSETKPADLSNDDFDIDALISEQQSPEPASPTENDDIDDIFAQVAAQNDQANDPFNLDSDDEIATNLNSGLASDDDIENILSQFDKPIVDEETQDSVDLLDEQLAGDDVDLSNSTDLLDEMLGDESGDESESEPLGFDSLSELEELSGLSTDDDLNIAEDSTETLDELIGDSDDDDFELDAESTDLLDDFLDSELSDDELSADASKSESLDPFDDLLTSGIEDELESEDKTFDKELDAAFGFDSANEEPEKGSDVELTPLTSETSEVEPEQASDISETLQPEVVTDESLDSELIQDSADVKPENDEAFNRDGFIDDLFGVAPATDALLDDSLETTDEALIDELMTSDDNDLLPAIEEPVEPSIDNTVEPEQAPLSNSNEVSAQETASSVEDDELDIDSLLSENSDFDKPDFEERVQEETAQQEPEPKEVDVQEQASPSSLNDISEDDEETVEDWLAEAIDDVESPANVTSDFDFEPKIQGSDQLEDVVESLPETETETETETEPEPVRAANMPEIIPNEFGVPQDDDWLIEDEASEPEALAETDVTPELVTPVAEPQLDAEPQVEATPQAEVAEQAEVLGQEGEEEFSFDDFELPEFGEEDALAEADAELTPEPVLPAVEPQAEAKEQGDEEFSFDDFELPEFSEEDALAEADAESTPESVTPAIDAQPSVEPQTEAQVKAQGQGGEEFSFDDFELPEFGEEDVLAEADAESTPEPVTPAIDSQPSVESQPTAEPQLDAAPQAETAQPESEEEFSFDDFELPEFGEDDALAEVVSEPDEAQLEQDLAPDTEKFEFDDLDLPEYDEESAKADSVLDDIEQSNAEPVAEDQGVEFDEFDLPEYGEDEAISDAFAEKPTPLTSFSPQGEEQDALHDLFSNPHSYSQADDFSNAEDSEPVGFTQPEQSLSAASEPNSAPVAAQDEPLEGFDDFDETALAELLSEDVQDSVDNMFDKPLDATSIDSAGLDIDAMLEVGGEDWKGFNLAPEQQSSMHNDVPDDQQEIWASAEQQAEPKIKEENWAQQDNLTESGNSRDKQYMTIDELMAQVEQEGEEVINPDDEELKLDVGLNEFPDVIGDIGNYDVDSNAEAAGKLDLAKIYIEMSDSQGAIKLLEEAIVDGSDDIRREAKNLIDTLNGR</sequence>
<reference evidence="3 4" key="1">
    <citation type="submission" date="2014-06" db="EMBL/GenBank/DDBJ databases">
        <authorList>
            <person name="Le Roux F."/>
        </authorList>
    </citation>
    <scope>NUCLEOTIDE SEQUENCE [LARGE SCALE GENOMIC DNA]</scope>
    <source>
        <strain evidence="3 4">J2-31</strain>
    </source>
</reference>
<feature type="region of interest" description="Disordered" evidence="1">
    <location>
        <begin position="718"/>
        <end position="743"/>
    </location>
</feature>
<feature type="compositionally biased region" description="Polar residues" evidence="1">
    <location>
        <begin position="901"/>
        <end position="914"/>
    </location>
</feature>
<dbReference type="InterPro" id="IPR020011">
    <property type="entry name" value="FimV_C"/>
</dbReference>
<evidence type="ECO:0000256" key="2">
    <source>
        <dbReference type="SAM" id="Phobius"/>
    </source>
</evidence>
<feature type="compositionally biased region" description="Polar residues" evidence="1">
    <location>
        <begin position="1249"/>
        <end position="1261"/>
    </location>
</feature>
<accession>A0AA86XCR0</accession>
<feature type="compositionally biased region" description="Acidic residues" evidence="1">
    <location>
        <begin position="1324"/>
        <end position="1333"/>
    </location>
</feature>
<feature type="region of interest" description="Disordered" evidence="1">
    <location>
        <begin position="1507"/>
        <end position="1544"/>
    </location>
</feature>
<feature type="region of interest" description="Disordered" evidence="1">
    <location>
        <begin position="1150"/>
        <end position="1340"/>
    </location>
</feature>
<feature type="compositionally biased region" description="Low complexity" evidence="1">
    <location>
        <begin position="143"/>
        <end position="167"/>
    </location>
</feature>
<feature type="compositionally biased region" description="Acidic residues" evidence="1">
    <location>
        <begin position="1217"/>
        <end position="1240"/>
    </location>
</feature>
<feature type="region of interest" description="Disordered" evidence="1">
    <location>
        <begin position="1370"/>
        <end position="1460"/>
    </location>
</feature>
<feature type="compositionally biased region" description="Acidic residues" evidence="1">
    <location>
        <begin position="1277"/>
        <end position="1316"/>
    </location>
</feature>
<dbReference type="InterPro" id="IPR038440">
    <property type="entry name" value="FimV_C_sf"/>
</dbReference>